<dbReference type="EMBL" id="CP128986">
    <property type="protein sequence ID" value="WOC13187.1"/>
    <property type="molecule type" value="Genomic_DNA"/>
</dbReference>
<organism evidence="1">
    <name type="scientific">Gordonia sp. MP11Mi</name>
    <dbReference type="NCBI Taxonomy" id="3022769"/>
    <lineage>
        <taxon>Bacteria</taxon>
        <taxon>Bacillati</taxon>
        <taxon>Actinomycetota</taxon>
        <taxon>Actinomycetes</taxon>
        <taxon>Mycobacteriales</taxon>
        <taxon>Gordoniaceae</taxon>
        <taxon>Gordonia</taxon>
    </lineage>
</organism>
<evidence type="ECO:0008006" key="2">
    <source>
        <dbReference type="Google" id="ProtNLM"/>
    </source>
</evidence>
<sequence length="235" mass="24167">MLAVAPGVDAHAVADLLQTLRSPVRYRDIAKRVRATGLDAVSFRAMIDRLVAAGKAVVLAPPRTVPVHVPGSGDVATALSGSLRDAGIDVDDSCDGAGLVVVTDQPIPDPTLVAALMASAIPHLTVHLRDGVGIVGPLVLPGSSACLRCIDLHRADLDPQWPVLAASMNALAGYASRTVLAATVAVACSQIEEITAASARATPACVGRTFQFSDHPARLTSHTVTPHTRCGCVVA</sequence>
<reference evidence="1" key="1">
    <citation type="submission" date="2023-06" db="EMBL/GenBank/DDBJ databases">
        <title>Gordonia sp. nov. and Pseudochrobactrum sp. nov., two species isolated from the burying beetle Nicrophorus vespilloides.</title>
        <authorList>
            <person name="Poehlein A."/>
            <person name="Guzman J."/>
            <person name="Daniel R."/>
            <person name="Vilcinskas A."/>
        </authorList>
    </citation>
    <scope>NUCLEOTIDE SEQUENCE</scope>
    <source>
        <strain evidence="1">MP11Mi</strain>
    </source>
</reference>
<name>A0AA97CWH6_9ACTN</name>
<protein>
    <recommendedName>
        <fullName evidence="2">Bacteriocin biosynthesis cyclodehydratase domain-containing protein</fullName>
    </recommendedName>
</protein>
<dbReference type="AlphaFoldDB" id="A0AA97CWH6"/>
<proteinExistence type="predicted"/>
<accession>A0AA97CWH6</accession>
<evidence type="ECO:0000313" key="1">
    <source>
        <dbReference type="EMBL" id="WOC13187.1"/>
    </source>
</evidence>
<dbReference type="Gene3D" id="3.40.50.720">
    <property type="entry name" value="NAD(P)-binding Rossmann-like Domain"/>
    <property type="match status" value="1"/>
</dbReference>
<gene>
    <name evidence="1" type="ORF">MP11Mi_22840</name>
</gene>